<dbReference type="InterPro" id="IPR036249">
    <property type="entry name" value="Thioredoxin-like_sf"/>
</dbReference>
<proteinExistence type="predicted"/>
<reference evidence="1" key="1">
    <citation type="submission" date="2016-03" db="EMBL/GenBank/DDBJ databases">
        <title>Mechanisms controlling the formation of the plant cell surface in tip-growing cells are functionally conserved among land plants.</title>
        <authorList>
            <person name="Honkanen S."/>
            <person name="Jones V.A."/>
            <person name="Morieri G."/>
            <person name="Champion C."/>
            <person name="Hetherington A.J."/>
            <person name="Kelly S."/>
            <person name="Saint-Marcoux D."/>
            <person name="Proust H."/>
            <person name="Prescott H."/>
            <person name="Dolan L."/>
        </authorList>
    </citation>
    <scope>NUCLEOTIDE SEQUENCE [LARGE SCALE GENOMIC DNA]</scope>
    <source>
        <tissue evidence="1">Whole gametophyte</tissue>
    </source>
</reference>
<dbReference type="CDD" id="cd02970">
    <property type="entry name" value="PRX_like2"/>
    <property type="match status" value="1"/>
</dbReference>
<accession>A0A176VGI6</accession>
<dbReference type="Gene3D" id="3.40.30.10">
    <property type="entry name" value="Glutaredoxin"/>
    <property type="match status" value="1"/>
</dbReference>
<gene>
    <name evidence="1" type="ORF">AXG93_960s1180</name>
</gene>
<dbReference type="Proteomes" id="UP000077202">
    <property type="component" value="Unassembled WGS sequence"/>
</dbReference>
<evidence type="ECO:0000313" key="1">
    <source>
        <dbReference type="EMBL" id="OAE19563.1"/>
    </source>
</evidence>
<evidence type="ECO:0008006" key="3">
    <source>
        <dbReference type="Google" id="ProtNLM"/>
    </source>
</evidence>
<dbReference type="PANTHER" id="PTHR28630">
    <property type="match status" value="1"/>
</dbReference>
<keyword evidence="2" id="KW-1185">Reference proteome</keyword>
<sequence length="368" mass="41152">MWQVHNSTMERRDCVVHDGAGTSRRFNVQCRSLASLRAVEPLIPDKRNSATLVESEFQLLSHGGDRHPRGLERRDAAAIRQLQLAASVTWAPIFFHFLRLRFCSTEFPICAAPLAEGYLTKSLEGVQVCDPTGARVSLTSLWENRKAVVAFGRHFGCMLCRKRAGLLEARKTEMDAAGVALVLIAPGVPEQAKGFLEHNKFTGEVYADPEYAAYEALDFTKGFLSVVNPKSGQRLIQARLDGYDQDWELSLGYKDTVQKGSWLQGGILVAGPGKDTVHYFFKVFIFMFWGRRSRGRTQHGGTDGRMLQQLNRPRTSCSGSDYPLESKVWVPREKVVGNRIPDLCPASGELVELCVIRRITKHKSRVAV</sequence>
<organism evidence="1 2">
    <name type="scientific">Marchantia polymorpha subsp. ruderalis</name>
    <dbReference type="NCBI Taxonomy" id="1480154"/>
    <lineage>
        <taxon>Eukaryota</taxon>
        <taxon>Viridiplantae</taxon>
        <taxon>Streptophyta</taxon>
        <taxon>Embryophyta</taxon>
        <taxon>Marchantiophyta</taxon>
        <taxon>Marchantiopsida</taxon>
        <taxon>Marchantiidae</taxon>
        <taxon>Marchantiales</taxon>
        <taxon>Marchantiaceae</taxon>
        <taxon>Marchantia</taxon>
    </lineage>
</organism>
<comment type="caution">
    <text evidence="1">The sequence shown here is derived from an EMBL/GenBank/DDBJ whole genome shotgun (WGS) entry which is preliminary data.</text>
</comment>
<dbReference type="Pfam" id="PF13911">
    <property type="entry name" value="AhpC-TSA_2"/>
    <property type="match status" value="1"/>
</dbReference>
<protein>
    <recommendedName>
        <fullName evidence="3">Thioredoxin domain-containing protein</fullName>
    </recommendedName>
</protein>
<dbReference type="SUPFAM" id="SSF52833">
    <property type="entry name" value="Thioredoxin-like"/>
    <property type="match status" value="1"/>
</dbReference>
<dbReference type="EMBL" id="LVLJ01003829">
    <property type="protein sequence ID" value="OAE19563.1"/>
    <property type="molecule type" value="Genomic_DNA"/>
</dbReference>
<dbReference type="InterPro" id="IPR032801">
    <property type="entry name" value="PXL2A/B/C"/>
</dbReference>
<dbReference type="AlphaFoldDB" id="A0A176VGI6"/>
<dbReference type="GO" id="GO:0009507">
    <property type="term" value="C:chloroplast"/>
    <property type="evidence" value="ECO:0007669"/>
    <property type="project" value="TreeGrafter"/>
</dbReference>
<evidence type="ECO:0000313" key="2">
    <source>
        <dbReference type="Proteomes" id="UP000077202"/>
    </source>
</evidence>
<name>A0A176VGI6_MARPO</name>
<dbReference type="PANTHER" id="PTHR28630:SF11">
    <property type="entry name" value="THIOREDOXIN-LIKE PROTEIN AAED1, CHLOROPLASTIC"/>
    <property type="match status" value="1"/>
</dbReference>